<feature type="compositionally biased region" description="Acidic residues" evidence="1">
    <location>
        <begin position="426"/>
        <end position="443"/>
    </location>
</feature>
<evidence type="ECO:0000259" key="2">
    <source>
        <dbReference type="Pfam" id="PF07992"/>
    </source>
</evidence>
<dbReference type="EMBL" id="CAUYUJ010018082">
    <property type="protein sequence ID" value="CAK0880515.1"/>
    <property type="molecule type" value="Genomic_DNA"/>
</dbReference>
<name>A0ABN9W377_9DINO</name>
<dbReference type="Pfam" id="PF07992">
    <property type="entry name" value="Pyr_redox_2"/>
    <property type="match status" value="1"/>
</dbReference>
<protein>
    <recommendedName>
        <fullName evidence="2">FAD/NAD(P)-binding domain-containing protein</fullName>
    </recommendedName>
</protein>
<accession>A0ABN9W377</accession>
<comment type="caution">
    <text evidence="3">The sequence shown here is derived from an EMBL/GenBank/DDBJ whole genome shotgun (WGS) entry which is preliminary data.</text>
</comment>
<feature type="domain" description="FAD/NAD(P)-binding" evidence="2">
    <location>
        <begin position="134"/>
        <end position="223"/>
    </location>
</feature>
<reference evidence="3" key="1">
    <citation type="submission" date="2023-10" db="EMBL/GenBank/DDBJ databases">
        <authorList>
            <person name="Chen Y."/>
            <person name="Shah S."/>
            <person name="Dougan E. K."/>
            <person name="Thang M."/>
            <person name="Chan C."/>
        </authorList>
    </citation>
    <scope>NUCLEOTIDE SEQUENCE [LARGE SCALE GENOMIC DNA]</scope>
</reference>
<evidence type="ECO:0000256" key="1">
    <source>
        <dbReference type="SAM" id="MobiDB-lite"/>
    </source>
</evidence>
<sequence length="451" mass="48177">MARRMEPALRGAGIQWLRSPAMAHPDVFDAWSLMAFARAQGRSAEMQPAGADQWKDTGRVEVLGCAGCGAAEALESAQAIRGLQDVGSGLFGLPSSSLFSDFCAELSSRLPHTFVRERAAFIEGCDGAFEVRLADGRSIKSRSLVLALGFPGPAIVPSAFAGLPADVAFHTEDCDRLSTLAKGQRVLVIGGGLTAVQTAQLAMRKGCHTTLCSRRHLVTRQFDIWVSGFRDLPLQWFDFRSQGHLRHAFWSEPAGGRLAKIRATRGGGSVPPSYMEQLRAAEAAGQLRVVLGEVEACSFEGGVVETTLRGEEGAQQFDRVVLACGHRPGCLELPLLADLCRRWPTEIQGGLPVLSEDLQWGGLRQLFVVGALAGLQVGPDAANLMGCRRAAHVVAQTLGLRSWLRQDSQPASRSISVCGNRYSALESEDSDGASTDADSDESDAPASGDSF</sequence>
<dbReference type="InterPro" id="IPR036188">
    <property type="entry name" value="FAD/NAD-bd_sf"/>
</dbReference>
<dbReference type="InterPro" id="IPR023753">
    <property type="entry name" value="FAD/NAD-binding_dom"/>
</dbReference>
<dbReference type="PANTHER" id="PTHR38663:SF1">
    <property type="entry name" value="L-ORNITHINE N(5)-MONOOXYGENASE"/>
    <property type="match status" value="1"/>
</dbReference>
<dbReference type="Proteomes" id="UP001189429">
    <property type="component" value="Unassembled WGS sequence"/>
</dbReference>
<organism evidence="3 4">
    <name type="scientific">Prorocentrum cordatum</name>
    <dbReference type="NCBI Taxonomy" id="2364126"/>
    <lineage>
        <taxon>Eukaryota</taxon>
        <taxon>Sar</taxon>
        <taxon>Alveolata</taxon>
        <taxon>Dinophyceae</taxon>
        <taxon>Prorocentrales</taxon>
        <taxon>Prorocentraceae</taxon>
        <taxon>Prorocentrum</taxon>
    </lineage>
</organism>
<gene>
    <name evidence="3" type="ORF">PCOR1329_LOCUS63630</name>
</gene>
<keyword evidence="4" id="KW-1185">Reference proteome</keyword>
<dbReference type="PANTHER" id="PTHR38663">
    <property type="match status" value="1"/>
</dbReference>
<proteinExistence type="predicted"/>
<feature type="region of interest" description="Disordered" evidence="1">
    <location>
        <begin position="426"/>
        <end position="451"/>
    </location>
</feature>
<dbReference type="SUPFAM" id="SSF51905">
    <property type="entry name" value="FAD/NAD(P)-binding domain"/>
    <property type="match status" value="1"/>
</dbReference>
<evidence type="ECO:0000313" key="4">
    <source>
        <dbReference type="Proteomes" id="UP001189429"/>
    </source>
</evidence>
<evidence type="ECO:0000313" key="3">
    <source>
        <dbReference type="EMBL" id="CAK0880515.1"/>
    </source>
</evidence>
<dbReference type="Gene3D" id="3.50.50.60">
    <property type="entry name" value="FAD/NAD(P)-binding domain"/>
    <property type="match status" value="1"/>
</dbReference>